<dbReference type="SUPFAM" id="SSF53474">
    <property type="entry name" value="alpha/beta-Hydrolases"/>
    <property type="match status" value="1"/>
</dbReference>
<evidence type="ECO:0008006" key="3">
    <source>
        <dbReference type="Google" id="ProtNLM"/>
    </source>
</evidence>
<sequence length="302" mass="34314">MKRTLFIILLICISCKEKKEDTPKDPVNVEIISTEDYELHKVKKSTKLLIVFPGGGTTSQETKADFKILDKATSQGMSVLLMNFGRLYLDESTTTALSSLLEKAVEDHQLPTDHIIMGGMSIGGSTSLMLANHLHKTESKVAPDKTFIIDSPIDLYALYESSKKDVLRTDFSERRLAEPKFLVDLFENNFKGTTTVLDNIQEVSPVTLKTDNFENIKYLKNESLLFYTEPDTLWLKETRQVDFESSNAYTIQKTAALLNKSGWENVELIQTKNKGFRSDGTRNPHSWSIVDVDEFLEWVEKK</sequence>
<dbReference type="Gene3D" id="3.40.50.1820">
    <property type="entry name" value="alpha/beta hydrolase"/>
    <property type="match status" value="1"/>
</dbReference>
<comment type="caution">
    <text evidence="1">The sequence shown here is derived from an EMBL/GenBank/DDBJ whole genome shotgun (WGS) entry which is preliminary data.</text>
</comment>
<dbReference type="Proteomes" id="UP000248584">
    <property type="component" value="Unassembled WGS sequence"/>
</dbReference>
<keyword evidence="2" id="KW-1185">Reference proteome</keyword>
<name>A0ABX5PUR1_9FLAO</name>
<dbReference type="EMBL" id="QKZR01000006">
    <property type="protein sequence ID" value="PZX37786.1"/>
    <property type="molecule type" value="Genomic_DNA"/>
</dbReference>
<gene>
    <name evidence="1" type="ORF">LX97_02881</name>
</gene>
<dbReference type="InterPro" id="IPR029058">
    <property type="entry name" value="AB_hydrolase_fold"/>
</dbReference>
<evidence type="ECO:0000313" key="1">
    <source>
        <dbReference type="EMBL" id="PZX37786.1"/>
    </source>
</evidence>
<reference evidence="1 2" key="1">
    <citation type="submission" date="2018-06" db="EMBL/GenBank/DDBJ databases">
        <title>Genomic Encyclopedia of Archaeal and Bacterial Type Strains, Phase II (KMG-II): from individual species to whole genera.</title>
        <authorList>
            <person name="Goeker M."/>
        </authorList>
    </citation>
    <scope>NUCLEOTIDE SEQUENCE [LARGE SCALE GENOMIC DNA]</scope>
    <source>
        <strain evidence="1 2">DSM 17205</strain>
    </source>
</reference>
<protein>
    <recommendedName>
        <fullName evidence="3">Alpha/beta hydrolase</fullName>
    </recommendedName>
</protein>
<accession>A0ABX5PUR1</accession>
<dbReference type="RefSeq" id="WP_015363825.1">
    <property type="nucleotide sequence ID" value="NZ_QKZR01000006.1"/>
</dbReference>
<evidence type="ECO:0000313" key="2">
    <source>
        <dbReference type="Proteomes" id="UP000248584"/>
    </source>
</evidence>
<organism evidence="1 2">
    <name type="scientific">Nonlabens dokdonensis</name>
    <dbReference type="NCBI Taxonomy" id="328515"/>
    <lineage>
        <taxon>Bacteria</taxon>
        <taxon>Pseudomonadati</taxon>
        <taxon>Bacteroidota</taxon>
        <taxon>Flavobacteriia</taxon>
        <taxon>Flavobacteriales</taxon>
        <taxon>Flavobacteriaceae</taxon>
        <taxon>Nonlabens</taxon>
    </lineage>
</organism>
<proteinExistence type="predicted"/>